<dbReference type="PROSITE" id="PS51435">
    <property type="entry name" value="AP_NUCLEASE_F1_4"/>
    <property type="match status" value="1"/>
</dbReference>
<dbReference type="GO" id="GO:0005634">
    <property type="term" value="C:nucleus"/>
    <property type="evidence" value="ECO:0007669"/>
    <property type="project" value="TreeGrafter"/>
</dbReference>
<feature type="domain" description="GRF-type" evidence="14">
    <location>
        <begin position="564"/>
        <end position="625"/>
    </location>
</feature>
<keyword evidence="10" id="KW-0464">Manganese</keyword>
<evidence type="ECO:0000256" key="2">
    <source>
        <dbReference type="ARBA" id="ARBA00013541"/>
    </source>
</evidence>
<feature type="site" description="Interaction with DNA substrate" evidence="11">
    <location>
        <position position="370"/>
    </location>
</feature>
<feature type="region of interest" description="Disordered" evidence="13">
    <location>
        <begin position="426"/>
        <end position="530"/>
    </location>
</feature>
<keyword evidence="6" id="KW-0862">Zinc</keyword>
<sequence>MIMQNLFVNTNPVLHDMPADTISIPIVSSDSLRFVSFNVNGVKTLKNYHPWNEISTYPEMFSFLKADIITFQELKLQKMDIDRSIADPEGYRSFLTVPVSRKGYSGVGVFVRKPNQKDSDYVKRALTVVKVEEGITGTLTLKPAKRSYRESYELSEFQNLCIGGYPELSDPDTCKKIDSEGRCVIVELNFDLVVISVYCPANSMRTEEGEAFRITFLKCLLERADNLAKMGKHVVIMGDINVSLDLIDNDETIKTGLHDKILTWDEDSTKFEEINKKLVLEFKKSTEPRSLLNDYTYDTTGMISKEDKLLHDVVREFAGRRLKMYTVWNTLLNSRSLNIGSRIDLILATDKLATCVKAADIWPSIFGSDHCPIFTDFDIQRIANDSKTDSYEQFKSKNNHFDASRFYNLHVGKSIDFFFGSKKKIVQTKQQQPPEQQSQTSSSTVSSSQENSQQLSTKRRASKIVYVSRKKQNTLNQKGISNFFQSTPQPKPAKPLSQSKTKSRKHHEDSLFVSDDDSDDDVDEKEEEEDVQVVEPAMAKHTISAKKFTELLESDKLGNRVPNCKHEEKCVLRTVRREDSVHKGRKFWSCARNSRKDTWDVEKKEDSQDGELDEWSCGFFKWASK</sequence>
<accession>A0A9W7DHF1</accession>
<feature type="site" description="Important for catalytic activity" evidence="11">
    <location>
        <position position="344"/>
    </location>
</feature>
<protein>
    <recommendedName>
        <fullName evidence="2">DNA-(apurinic or apyrimidinic site) endonuclease 2</fullName>
    </recommendedName>
</protein>
<feature type="binding site" evidence="10">
    <location>
        <position position="370"/>
    </location>
    <ligand>
        <name>Mg(2+)</name>
        <dbReference type="ChEBI" id="CHEBI:18420"/>
        <label>1</label>
    </ligand>
</feature>
<dbReference type="SUPFAM" id="SSF56219">
    <property type="entry name" value="DNase I-like"/>
    <property type="match status" value="1"/>
</dbReference>
<evidence type="ECO:0000313" key="16">
    <source>
        <dbReference type="Proteomes" id="UP001165063"/>
    </source>
</evidence>
<dbReference type="PANTHER" id="PTHR22748:SF4">
    <property type="entry name" value="DNA-(APURINIC OR APYRIMIDINIC SITE) ENDONUCLEASE 2"/>
    <property type="match status" value="1"/>
</dbReference>
<evidence type="ECO:0000256" key="10">
    <source>
        <dbReference type="PIRSR" id="PIRSR604808-2"/>
    </source>
</evidence>
<feature type="site" description="Transition state stabilizer" evidence="11">
    <location>
        <position position="241"/>
    </location>
</feature>
<keyword evidence="3 10" id="KW-0479">Metal-binding</keyword>
<keyword evidence="8" id="KW-0539">Nucleus</keyword>
<dbReference type="GO" id="GO:0003906">
    <property type="term" value="F:DNA-(apurinic or apyrimidinic site) endonuclease activity"/>
    <property type="evidence" value="ECO:0007669"/>
    <property type="project" value="TreeGrafter"/>
</dbReference>
<keyword evidence="16" id="KW-1185">Reference proteome</keyword>
<comment type="caution">
    <text evidence="15">The sequence shown here is derived from an EMBL/GenBank/DDBJ whole genome shotgun (WGS) entry which is preliminary data.</text>
</comment>
<feature type="compositionally biased region" description="Acidic residues" evidence="13">
    <location>
        <begin position="514"/>
        <end position="530"/>
    </location>
</feature>
<dbReference type="GO" id="GO:0006284">
    <property type="term" value="P:base-excision repair"/>
    <property type="evidence" value="ECO:0007669"/>
    <property type="project" value="TreeGrafter"/>
</dbReference>
<evidence type="ECO:0000256" key="7">
    <source>
        <dbReference type="ARBA" id="ARBA00022842"/>
    </source>
</evidence>
<evidence type="ECO:0000256" key="6">
    <source>
        <dbReference type="ARBA" id="ARBA00022833"/>
    </source>
</evidence>
<evidence type="ECO:0000256" key="12">
    <source>
        <dbReference type="PROSITE-ProRule" id="PRU01343"/>
    </source>
</evidence>
<feature type="binding site" evidence="10">
    <location>
        <position position="369"/>
    </location>
    <ligand>
        <name>Mg(2+)</name>
        <dbReference type="ChEBI" id="CHEBI:18420"/>
        <label>1</label>
    </ligand>
</feature>
<evidence type="ECO:0000256" key="5">
    <source>
        <dbReference type="ARBA" id="ARBA00022801"/>
    </source>
</evidence>
<evidence type="ECO:0000256" key="13">
    <source>
        <dbReference type="SAM" id="MobiDB-lite"/>
    </source>
</evidence>
<dbReference type="GO" id="GO:0008270">
    <property type="term" value="F:zinc ion binding"/>
    <property type="evidence" value="ECO:0007669"/>
    <property type="project" value="UniProtKB-KW"/>
</dbReference>
<keyword evidence="4 12" id="KW-0863">Zinc-finger</keyword>
<comment type="cofactor">
    <cofactor evidence="10">
        <name>Mg(2+)</name>
        <dbReference type="ChEBI" id="CHEBI:18420"/>
    </cofactor>
    <cofactor evidence="10">
        <name>Mn(2+)</name>
        <dbReference type="ChEBI" id="CHEBI:29035"/>
    </cofactor>
    <text evidence="10">Probably binds two magnesium or manganese ions per subunit.</text>
</comment>
<dbReference type="InterPro" id="IPR005135">
    <property type="entry name" value="Endo/exonuclease/phosphatase"/>
</dbReference>
<comment type="similarity">
    <text evidence="1">Belongs to the DNA repair enzymes AP/ExoA family.</text>
</comment>
<feature type="binding site" evidence="10">
    <location>
        <position position="73"/>
    </location>
    <ligand>
        <name>Mg(2+)</name>
        <dbReference type="ChEBI" id="CHEBI:18420"/>
        <label>1</label>
    </ligand>
</feature>
<feature type="compositionally biased region" description="Low complexity" evidence="13">
    <location>
        <begin position="427"/>
        <end position="454"/>
    </location>
</feature>
<evidence type="ECO:0000256" key="4">
    <source>
        <dbReference type="ARBA" id="ARBA00022771"/>
    </source>
</evidence>
<name>A0A9W7DHF1_AMBMO</name>
<dbReference type="Pfam" id="PF03372">
    <property type="entry name" value="Exo_endo_phos"/>
    <property type="match status" value="1"/>
</dbReference>
<feature type="binding site" evidence="10">
    <location>
        <position position="241"/>
    </location>
    <ligand>
        <name>Mg(2+)</name>
        <dbReference type="ChEBI" id="CHEBI:18420"/>
        <label>1</label>
    </ligand>
</feature>
<dbReference type="Proteomes" id="UP001165063">
    <property type="component" value="Unassembled WGS sequence"/>
</dbReference>
<dbReference type="InterPro" id="IPR004808">
    <property type="entry name" value="AP_endonuc_1"/>
</dbReference>
<evidence type="ECO:0000256" key="9">
    <source>
        <dbReference type="PIRSR" id="PIRSR604808-1"/>
    </source>
</evidence>
<feature type="active site" description="Proton acceptor" evidence="9">
    <location>
        <position position="370"/>
    </location>
</feature>
<feature type="binding site" evidence="10">
    <location>
        <position position="38"/>
    </location>
    <ligand>
        <name>Mg(2+)</name>
        <dbReference type="ChEBI" id="CHEBI:18420"/>
        <label>1</label>
    </ligand>
</feature>
<proteinExistence type="inferred from homology"/>
<reference evidence="15" key="1">
    <citation type="submission" date="2023-04" db="EMBL/GenBank/DDBJ databases">
        <title>Ambrosiozyma monospora NBRC 1965.</title>
        <authorList>
            <person name="Ichikawa N."/>
            <person name="Sato H."/>
            <person name="Tonouchi N."/>
        </authorList>
    </citation>
    <scope>NUCLEOTIDE SEQUENCE</scope>
    <source>
        <strain evidence="15">NBRC 1965</strain>
    </source>
</reference>
<evidence type="ECO:0000313" key="15">
    <source>
        <dbReference type="EMBL" id="GMG36428.1"/>
    </source>
</evidence>
<evidence type="ECO:0000256" key="8">
    <source>
        <dbReference type="ARBA" id="ARBA00023242"/>
    </source>
</evidence>
<dbReference type="InterPro" id="IPR036691">
    <property type="entry name" value="Endo/exonu/phosph_ase_sf"/>
</dbReference>
<feature type="compositionally biased region" description="Polar residues" evidence="13">
    <location>
        <begin position="473"/>
        <end position="488"/>
    </location>
</feature>
<organism evidence="15 16">
    <name type="scientific">Ambrosiozyma monospora</name>
    <name type="common">Yeast</name>
    <name type="synonym">Endomycopsis monosporus</name>
    <dbReference type="NCBI Taxonomy" id="43982"/>
    <lineage>
        <taxon>Eukaryota</taxon>
        <taxon>Fungi</taxon>
        <taxon>Dikarya</taxon>
        <taxon>Ascomycota</taxon>
        <taxon>Saccharomycotina</taxon>
        <taxon>Pichiomycetes</taxon>
        <taxon>Pichiales</taxon>
        <taxon>Pichiaceae</taxon>
        <taxon>Ambrosiozyma</taxon>
    </lineage>
</organism>
<dbReference type="AlphaFoldDB" id="A0A9W7DHF1"/>
<dbReference type="GO" id="GO:0008081">
    <property type="term" value="F:phosphoric diester hydrolase activity"/>
    <property type="evidence" value="ECO:0007669"/>
    <property type="project" value="TreeGrafter"/>
</dbReference>
<keyword evidence="7 10" id="KW-0460">Magnesium</keyword>
<feature type="compositionally biased region" description="Basic residues" evidence="13">
    <location>
        <begin position="457"/>
        <end position="472"/>
    </location>
</feature>
<dbReference type="OrthoDB" id="391817at2759"/>
<dbReference type="InterPro" id="IPR010666">
    <property type="entry name" value="Znf_GRF"/>
</dbReference>
<dbReference type="PROSITE" id="PS51999">
    <property type="entry name" value="ZF_GRF"/>
    <property type="match status" value="1"/>
</dbReference>
<evidence type="ECO:0000256" key="11">
    <source>
        <dbReference type="PIRSR" id="PIRSR604808-3"/>
    </source>
</evidence>
<evidence type="ECO:0000256" key="1">
    <source>
        <dbReference type="ARBA" id="ARBA00007092"/>
    </source>
</evidence>
<dbReference type="PANTHER" id="PTHR22748">
    <property type="entry name" value="AP ENDONUCLEASE"/>
    <property type="match status" value="1"/>
</dbReference>
<keyword evidence="5" id="KW-0378">Hydrolase</keyword>
<dbReference type="EMBL" id="BSXU01002317">
    <property type="protein sequence ID" value="GMG36428.1"/>
    <property type="molecule type" value="Genomic_DNA"/>
</dbReference>
<dbReference type="GO" id="GO:0008311">
    <property type="term" value="F:double-stranded DNA 3'-5' DNA exonuclease activity"/>
    <property type="evidence" value="ECO:0007669"/>
    <property type="project" value="TreeGrafter"/>
</dbReference>
<feature type="active site" description="Proton donor/acceptor" evidence="9">
    <location>
        <position position="239"/>
    </location>
</feature>
<gene>
    <name evidence="15" type="ORF">Amon01_000467400</name>
</gene>
<evidence type="ECO:0000259" key="14">
    <source>
        <dbReference type="PROSITE" id="PS51999"/>
    </source>
</evidence>
<feature type="active site" evidence="9">
    <location>
        <position position="198"/>
    </location>
</feature>
<dbReference type="Gene3D" id="3.60.10.10">
    <property type="entry name" value="Endonuclease/exonuclease/phosphatase"/>
    <property type="match status" value="1"/>
</dbReference>
<feature type="binding site" evidence="10">
    <location>
        <position position="239"/>
    </location>
    <ligand>
        <name>Mg(2+)</name>
        <dbReference type="ChEBI" id="CHEBI:18420"/>
        <label>1</label>
    </ligand>
</feature>
<evidence type="ECO:0000256" key="3">
    <source>
        <dbReference type="ARBA" id="ARBA00022723"/>
    </source>
</evidence>